<dbReference type="RefSeq" id="WP_073073640.1">
    <property type="nucleotide sequence ID" value="NZ_MPPI01000024.1"/>
</dbReference>
<feature type="domain" description="Leucine-binding protein" evidence="3">
    <location>
        <begin position="115"/>
        <end position="433"/>
    </location>
</feature>
<keyword evidence="2" id="KW-0732">Signal</keyword>
<dbReference type="EMBL" id="PVWG01000014">
    <property type="protein sequence ID" value="PSB18837.1"/>
    <property type="molecule type" value="Genomic_DNA"/>
</dbReference>
<reference evidence="4 5" key="1">
    <citation type="submission" date="2018-02" db="EMBL/GenBank/DDBJ databases">
        <authorList>
            <person name="Cohen D.B."/>
            <person name="Kent A.D."/>
        </authorList>
    </citation>
    <scope>NUCLEOTIDE SEQUENCE [LARGE SCALE GENOMIC DNA]</scope>
    <source>
        <strain evidence="4 5">ULC007</strain>
    </source>
</reference>
<evidence type="ECO:0000259" key="3">
    <source>
        <dbReference type="Pfam" id="PF13458"/>
    </source>
</evidence>
<dbReference type="Pfam" id="PF13458">
    <property type="entry name" value="Peripla_BP_6"/>
    <property type="match status" value="1"/>
</dbReference>
<dbReference type="InterPro" id="IPR028081">
    <property type="entry name" value="Leu-bd"/>
</dbReference>
<evidence type="ECO:0000313" key="5">
    <source>
        <dbReference type="Proteomes" id="UP000238634"/>
    </source>
</evidence>
<keyword evidence="5" id="KW-1185">Reference proteome</keyword>
<evidence type="ECO:0000313" key="4">
    <source>
        <dbReference type="EMBL" id="PSB18837.1"/>
    </source>
</evidence>
<name>A0A2T1DEE4_9CYAN</name>
<dbReference type="InterPro" id="IPR051010">
    <property type="entry name" value="BCAA_transport"/>
</dbReference>
<dbReference type="SUPFAM" id="SSF53822">
    <property type="entry name" value="Periplasmic binding protein-like I"/>
    <property type="match status" value="1"/>
</dbReference>
<dbReference type="PANTHER" id="PTHR30483">
    <property type="entry name" value="LEUCINE-SPECIFIC-BINDING PROTEIN"/>
    <property type="match status" value="1"/>
</dbReference>
<evidence type="ECO:0000256" key="1">
    <source>
        <dbReference type="ARBA" id="ARBA00010062"/>
    </source>
</evidence>
<comment type="similarity">
    <text evidence="1">Belongs to the leucine-binding protein family.</text>
</comment>
<dbReference type="Proteomes" id="UP000238634">
    <property type="component" value="Unassembled WGS sequence"/>
</dbReference>
<reference evidence="4 5" key="2">
    <citation type="submission" date="2018-03" db="EMBL/GenBank/DDBJ databases">
        <title>The ancient ancestry and fast evolution of plastids.</title>
        <authorList>
            <person name="Moore K.R."/>
            <person name="Magnabosco C."/>
            <person name="Momper L."/>
            <person name="Gold D.A."/>
            <person name="Bosak T."/>
            <person name="Fournier G.P."/>
        </authorList>
    </citation>
    <scope>NUCLEOTIDE SEQUENCE [LARGE SCALE GENOMIC DNA]</scope>
    <source>
        <strain evidence="4 5">ULC007</strain>
    </source>
</reference>
<dbReference type="AlphaFoldDB" id="A0A2T1DEE4"/>
<dbReference type="CDD" id="cd06268">
    <property type="entry name" value="PBP1_ABC_transporter_LIVBP-like"/>
    <property type="match status" value="1"/>
</dbReference>
<sequence>MAKRNELLVLVLALLITGALLFMGLHWVVGQFTPQNQGVQPAQMAIGDRISSGNRGLIIANESQAKQTGIEAFAAKDFNRAIEQFKVAMQGNRNDPEALIYLNNAQLMQNARSSVKIAVSVPIGSNLNVAQEILRGVAQAQDEVNRRSNEKPLEVTIANDDNDPEIAKQVAAEFVKDGKILAVVGHNASDASIAAAPIYQKGQLPMITPTSSADTLSNAGSYIYRVVPSTRYTADVLSRYVVKRLNQKSIAICLDAKSPDSQSFANNFISALSSEGGRFINIGCDFSAPDFNPGTVISKAVSSGAEGLLLSPQVDRANSAIDVARTNQGKLQLMGNQTLYTINTLKLGQADANGLLLPVVWHPSAIANNPFANNASNYWGGRVNWRTAMAYDAVQAILTGLKQNESRDGLQKAFSNPEFAAKGATGTIQFLPSGDRNGSAILVRVQPSSQAGIGYDFVPVSP</sequence>
<dbReference type="STRING" id="1920490.GCA_001895925_00266"/>
<dbReference type="OrthoDB" id="446586at2"/>
<proteinExistence type="inferred from homology"/>
<dbReference type="PANTHER" id="PTHR30483:SF6">
    <property type="entry name" value="PERIPLASMIC BINDING PROTEIN OF ABC TRANSPORTER FOR NATURAL AMINO ACIDS"/>
    <property type="match status" value="1"/>
</dbReference>
<comment type="caution">
    <text evidence="4">The sequence shown here is derived from an EMBL/GenBank/DDBJ whole genome shotgun (WGS) entry which is preliminary data.</text>
</comment>
<dbReference type="Gene3D" id="3.40.50.2300">
    <property type="match status" value="2"/>
</dbReference>
<protein>
    <submittedName>
        <fullName evidence="4">ABC transporter substrate-binding protein</fullName>
    </submittedName>
</protein>
<organism evidence="4 5">
    <name type="scientific">Phormidesmis priestleyi ULC007</name>
    <dbReference type="NCBI Taxonomy" id="1920490"/>
    <lineage>
        <taxon>Bacteria</taxon>
        <taxon>Bacillati</taxon>
        <taxon>Cyanobacteriota</taxon>
        <taxon>Cyanophyceae</taxon>
        <taxon>Leptolyngbyales</taxon>
        <taxon>Leptolyngbyaceae</taxon>
        <taxon>Phormidesmis</taxon>
    </lineage>
</organism>
<accession>A0A2T1DEE4</accession>
<evidence type="ECO:0000256" key="2">
    <source>
        <dbReference type="ARBA" id="ARBA00022729"/>
    </source>
</evidence>
<dbReference type="InterPro" id="IPR028082">
    <property type="entry name" value="Peripla_BP_I"/>
</dbReference>
<gene>
    <name evidence="4" type="ORF">C7B65_13765</name>
</gene>